<feature type="region of interest" description="Disordered" evidence="1">
    <location>
        <begin position="1"/>
        <end position="38"/>
    </location>
</feature>
<proteinExistence type="predicted"/>
<dbReference type="OrthoDB" id="4425388at2759"/>
<gene>
    <name evidence="2" type="ORF">PISL3812_00495</name>
</gene>
<reference evidence="2 3" key="1">
    <citation type="submission" date="2015-04" db="EMBL/GenBank/DDBJ databases">
        <authorList>
            <person name="Syromyatnikov M.Y."/>
            <person name="Popov V.N."/>
        </authorList>
    </citation>
    <scope>NUCLEOTIDE SEQUENCE [LARGE SCALE GENOMIC DNA]</scope>
    <source>
        <strain evidence="2">WF-38-12</strain>
    </source>
</reference>
<feature type="compositionally biased region" description="Basic and acidic residues" evidence="1">
    <location>
        <begin position="1"/>
        <end position="11"/>
    </location>
</feature>
<dbReference type="AlphaFoldDB" id="A0A0U1LJF5"/>
<sequence length="87" mass="9301">MAIPADEKLDTDSISESSPSSLPEKPDTHSISESSTPVSLLGKIKHRLSNKCAEWAPLMRAKSNLDSEYNFPAGRYAGQGIGPSGKN</sequence>
<protein>
    <submittedName>
        <fullName evidence="2">Uncharacterized protein</fullName>
    </submittedName>
</protein>
<dbReference type="EMBL" id="CVMT01000001">
    <property type="protein sequence ID" value="CRG83147.1"/>
    <property type="molecule type" value="Genomic_DNA"/>
</dbReference>
<dbReference type="Proteomes" id="UP000054383">
    <property type="component" value="Unassembled WGS sequence"/>
</dbReference>
<evidence type="ECO:0000256" key="1">
    <source>
        <dbReference type="SAM" id="MobiDB-lite"/>
    </source>
</evidence>
<dbReference type="STRING" id="28573.A0A0U1LJF5"/>
<feature type="compositionally biased region" description="Low complexity" evidence="1">
    <location>
        <begin position="14"/>
        <end position="23"/>
    </location>
</feature>
<evidence type="ECO:0000313" key="2">
    <source>
        <dbReference type="EMBL" id="CRG83147.1"/>
    </source>
</evidence>
<evidence type="ECO:0000313" key="3">
    <source>
        <dbReference type="Proteomes" id="UP000054383"/>
    </source>
</evidence>
<accession>A0A0U1LJF5</accession>
<keyword evidence="3" id="KW-1185">Reference proteome</keyword>
<name>A0A0U1LJF5_TALIS</name>
<organism evidence="2 3">
    <name type="scientific">Talaromyces islandicus</name>
    <name type="common">Penicillium islandicum</name>
    <dbReference type="NCBI Taxonomy" id="28573"/>
    <lineage>
        <taxon>Eukaryota</taxon>
        <taxon>Fungi</taxon>
        <taxon>Dikarya</taxon>
        <taxon>Ascomycota</taxon>
        <taxon>Pezizomycotina</taxon>
        <taxon>Eurotiomycetes</taxon>
        <taxon>Eurotiomycetidae</taxon>
        <taxon>Eurotiales</taxon>
        <taxon>Trichocomaceae</taxon>
        <taxon>Talaromyces</taxon>
        <taxon>Talaromyces sect. Islandici</taxon>
    </lineage>
</organism>